<dbReference type="STRING" id="1658765.Msub_10203"/>
<dbReference type="EMBL" id="LFBU01000001">
    <property type="protein sequence ID" value="KMQ74032.1"/>
    <property type="molecule type" value="Genomic_DNA"/>
</dbReference>
<evidence type="ECO:0000313" key="1">
    <source>
        <dbReference type="EMBL" id="KMQ74032.1"/>
    </source>
</evidence>
<dbReference type="PATRIC" id="fig|1658765.3.peg.196"/>
<keyword evidence="2" id="KW-1185">Reference proteome</keyword>
<reference evidence="1 2" key="1">
    <citation type="submission" date="2015-06" db="EMBL/GenBank/DDBJ databases">
        <title>Marinobacter subterrani, a genetically tractable neutrophilic iron-oxidizing strain isolated from the Soudan Iron Mine.</title>
        <authorList>
            <person name="Bonis B.M."/>
            <person name="Gralnick J.A."/>
        </authorList>
    </citation>
    <scope>NUCLEOTIDE SEQUENCE [LARGE SCALE GENOMIC DNA]</scope>
    <source>
        <strain evidence="1 2">JG233</strain>
    </source>
</reference>
<evidence type="ECO:0008006" key="3">
    <source>
        <dbReference type="Google" id="ProtNLM"/>
    </source>
</evidence>
<gene>
    <name evidence="1" type="ORF">Msub_10203</name>
</gene>
<dbReference type="GO" id="GO:0003677">
    <property type="term" value="F:DNA binding"/>
    <property type="evidence" value="ECO:0007669"/>
    <property type="project" value="InterPro"/>
</dbReference>
<evidence type="ECO:0000313" key="2">
    <source>
        <dbReference type="Proteomes" id="UP000036102"/>
    </source>
</evidence>
<organism evidence="1 2">
    <name type="scientific">Marinobacter subterrani</name>
    <dbReference type="NCBI Taxonomy" id="1658765"/>
    <lineage>
        <taxon>Bacteria</taxon>
        <taxon>Pseudomonadati</taxon>
        <taxon>Pseudomonadota</taxon>
        <taxon>Gammaproteobacteria</taxon>
        <taxon>Pseudomonadales</taxon>
        <taxon>Marinobacteraceae</taxon>
        <taxon>Marinobacter</taxon>
    </lineage>
</organism>
<comment type="caution">
    <text evidence="1">The sequence shown here is derived from an EMBL/GenBank/DDBJ whole genome shotgun (WGS) entry which is preliminary data.</text>
</comment>
<dbReference type="AlphaFoldDB" id="A0A0J7J7A5"/>
<sequence>MSNWLEALDQACQQSSQNRVARRLGVSAAMISQALKGKYPGDMTSLRKRVEGELLGASVDCPVLGRISVRECLDCQRQPFAATNAQRVRLYRACRSGCPNSAIEED</sequence>
<dbReference type="InterPro" id="IPR010982">
    <property type="entry name" value="Lambda_DNA-bd_dom_sf"/>
</dbReference>
<dbReference type="RefSeq" id="WP_048494297.1">
    <property type="nucleotide sequence ID" value="NZ_LFBU01000001.1"/>
</dbReference>
<dbReference type="Gene3D" id="1.10.260.40">
    <property type="entry name" value="lambda repressor-like DNA-binding domains"/>
    <property type="match status" value="1"/>
</dbReference>
<accession>A0A0J7J7A5</accession>
<name>A0A0J7J7A5_9GAMM</name>
<dbReference type="Proteomes" id="UP000036102">
    <property type="component" value="Unassembled WGS sequence"/>
</dbReference>
<protein>
    <recommendedName>
        <fullName evidence="3">Transcriptional regulator</fullName>
    </recommendedName>
</protein>
<proteinExistence type="predicted"/>
<dbReference type="OrthoDB" id="6064795at2"/>